<dbReference type="Proteomes" id="UP001338309">
    <property type="component" value="Unassembled WGS sequence"/>
</dbReference>
<reference evidence="2 3" key="1">
    <citation type="submission" date="2023-08" db="EMBL/GenBank/DDBJ databases">
        <title>Draft genome sequence of Algoriphagus confluentis.</title>
        <authorList>
            <person name="Takatani N."/>
            <person name="Hosokawa M."/>
            <person name="Sawabe T."/>
        </authorList>
    </citation>
    <scope>NUCLEOTIDE SEQUENCE [LARGE SCALE GENOMIC DNA]</scope>
    <source>
        <strain evidence="2 3">NBRC 111222</strain>
    </source>
</reference>
<organism evidence="2 3">
    <name type="scientific">Algoriphagus confluentis</name>
    <dbReference type="NCBI Taxonomy" id="1697556"/>
    <lineage>
        <taxon>Bacteria</taxon>
        <taxon>Pseudomonadati</taxon>
        <taxon>Bacteroidota</taxon>
        <taxon>Cytophagia</taxon>
        <taxon>Cytophagales</taxon>
        <taxon>Cyclobacteriaceae</taxon>
        <taxon>Algoriphagus</taxon>
    </lineage>
</organism>
<keyword evidence="1" id="KW-0732">Signal</keyword>
<gene>
    <name evidence="2" type="ORF">Aconfl_33960</name>
</gene>
<dbReference type="EMBL" id="BTPD01000012">
    <property type="protein sequence ID" value="GMQ30753.1"/>
    <property type="molecule type" value="Genomic_DNA"/>
</dbReference>
<evidence type="ECO:0000313" key="3">
    <source>
        <dbReference type="Proteomes" id="UP001338309"/>
    </source>
</evidence>
<evidence type="ECO:0000256" key="1">
    <source>
        <dbReference type="SAM" id="SignalP"/>
    </source>
</evidence>
<proteinExistence type="predicted"/>
<name>A0ABQ6PSQ8_9BACT</name>
<protein>
    <submittedName>
        <fullName evidence="2">Uncharacterized protein</fullName>
    </submittedName>
</protein>
<keyword evidence="3" id="KW-1185">Reference proteome</keyword>
<comment type="caution">
    <text evidence="2">The sequence shown here is derived from an EMBL/GenBank/DDBJ whole genome shotgun (WGS) entry which is preliminary data.</text>
</comment>
<sequence>MKKSILVLACLLFITATAQAQMDKELLSLDISRAEEENRNQLKEYIWKRRSDVFVESQLKLTTLTEFSFDDSGNLQAKRIEAKTTVEKKPGLRGKAQTSAAEDKMDYIQKALSLSVDYAFMSKGELIDFFDKATITEKEGEIEALAFNVKVNGDRVLVRIDPETLLFTYKEFSSLMGADKVEGKLTYAYFSNGTSHLSSTTLQLPAQKMSIEAIYQDYTIRIQ</sequence>
<evidence type="ECO:0000313" key="2">
    <source>
        <dbReference type="EMBL" id="GMQ30753.1"/>
    </source>
</evidence>
<accession>A0ABQ6PSQ8</accession>
<feature type="signal peptide" evidence="1">
    <location>
        <begin position="1"/>
        <end position="20"/>
    </location>
</feature>
<feature type="chain" id="PRO_5046497426" evidence="1">
    <location>
        <begin position="21"/>
        <end position="223"/>
    </location>
</feature>
<dbReference type="RefSeq" id="WP_338225458.1">
    <property type="nucleotide sequence ID" value="NZ_BTPD01000012.1"/>
</dbReference>